<proteinExistence type="predicted"/>
<evidence type="ECO:0000313" key="2">
    <source>
        <dbReference type="EMBL" id="GAA2173046.1"/>
    </source>
</evidence>
<sequence>MLRTRGTTVSSPQHRVGSHPSPRADREERAMDRDDDTQAGWPDEVAEAPFGRWLQLINNGGD</sequence>
<keyword evidence="3" id="KW-1185">Reference proteome</keyword>
<name>A0ABP5MET1_9MICO</name>
<organism evidence="2 3">
    <name type="scientific">Agrococcus versicolor</name>
    <dbReference type="NCBI Taxonomy" id="501482"/>
    <lineage>
        <taxon>Bacteria</taxon>
        <taxon>Bacillati</taxon>
        <taxon>Actinomycetota</taxon>
        <taxon>Actinomycetes</taxon>
        <taxon>Micrococcales</taxon>
        <taxon>Microbacteriaceae</taxon>
        <taxon>Agrococcus</taxon>
    </lineage>
</organism>
<feature type="compositionally biased region" description="Polar residues" evidence="1">
    <location>
        <begin position="1"/>
        <end position="13"/>
    </location>
</feature>
<dbReference type="Proteomes" id="UP001501599">
    <property type="component" value="Unassembled WGS sequence"/>
</dbReference>
<gene>
    <name evidence="2" type="ORF">GCM10009846_13400</name>
</gene>
<accession>A0ABP5MET1</accession>
<dbReference type="EMBL" id="BAAAQT010000005">
    <property type="protein sequence ID" value="GAA2173046.1"/>
    <property type="molecule type" value="Genomic_DNA"/>
</dbReference>
<evidence type="ECO:0000313" key="3">
    <source>
        <dbReference type="Proteomes" id="UP001501599"/>
    </source>
</evidence>
<comment type="caution">
    <text evidence="2">The sequence shown here is derived from an EMBL/GenBank/DDBJ whole genome shotgun (WGS) entry which is preliminary data.</text>
</comment>
<evidence type="ECO:0000256" key="1">
    <source>
        <dbReference type="SAM" id="MobiDB-lite"/>
    </source>
</evidence>
<feature type="compositionally biased region" description="Basic and acidic residues" evidence="1">
    <location>
        <begin position="22"/>
        <end position="32"/>
    </location>
</feature>
<reference evidence="3" key="1">
    <citation type="journal article" date="2019" name="Int. J. Syst. Evol. Microbiol.">
        <title>The Global Catalogue of Microorganisms (GCM) 10K type strain sequencing project: providing services to taxonomists for standard genome sequencing and annotation.</title>
        <authorList>
            <consortium name="The Broad Institute Genomics Platform"/>
            <consortium name="The Broad Institute Genome Sequencing Center for Infectious Disease"/>
            <person name="Wu L."/>
            <person name="Ma J."/>
        </authorList>
    </citation>
    <scope>NUCLEOTIDE SEQUENCE [LARGE SCALE GENOMIC DNA]</scope>
    <source>
        <strain evidence="3">JCM 16026</strain>
    </source>
</reference>
<feature type="region of interest" description="Disordered" evidence="1">
    <location>
        <begin position="1"/>
        <end position="43"/>
    </location>
</feature>
<protein>
    <submittedName>
        <fullName evidence="2">Uncharacterized protein</fullName>
    </submittedName>
</protein>